<dbReference type="CDD" id="cd07377">
    <property type="entry name" value="WHTH_GntR"/>
    <property type="match status" value="1"/>
</dbReference>
<feature type="compositionally biased region" description="Polar residues" evidence="4">
    <location>
        <begin position="225"/>
        <end position="234"/>
    </location>
</feature>
<feature type="region of interest" description="Disordered" evidence="4">
    <location>
        <begin position="225"/>
        <end position="244"/>
    </location>
</feature>
<dbReference type="Gene3D" id="1.20.120.530">
    <property type="entry name" value="GntR ligand-binding domain-like"/>
    <property type="match status" value="1"/>
</dbReference>
<dbReference type="Gene3D" id="1.10.10.10">
    <property type="entry name" value="Winged helix-like DNA-binding domain superfamily/Winged helix DNA-binding domain"/>
    <property type="match status" value="1"/>
</dbReference>
<dbReference type="PANTHER" id="PTHR43537:SF51">
    <property type="entry name" value="HTH-TYPE TRANSCRIPTIONAL REGULATOR LGOR-RELATED"/>
    <property type="match status" value="1"/>
</dbReference>
<organism evidence="6 7">
    <name type="scientific">Paraburkholderia solisilvae</name>
    <dbReference type="NCBI Taxonomy" id="624376"/>
    <lineage>
        <taxon>Bacteria</taxon>
        <taxon>Pseudomonadati</taxon>
        <taxon>Pseudomonadota</taxon>
        <taxon>Betaproteobacteria</taxon>
        <taxon>Burkholderiales</taxon>
        <taxon>Burkholderiaceae</taxon>
        <taxon>Paraburkholderia</taxon>
    </lineage>
</organism>
<keyword evidence="7" id="KW-1185">Reference proteome</keyword>
<dbReference type="InterPro" id="IPR000524">
    <property type="entry name" value="Tscrpt_reg_HTH_GntR"/>
</dbReference>
<protein>
    <submittedName>
        <fullName evidence="6">Glc operon transcriptional activator</fullName>
    </submittedName>
</protein>
<sequence length="244" mass="26883">MNEKTAAATLSGELAERIRQELLDGVLAAGSRINEVSLSRELAVSRTPLRAALQMLAGEGLLTYTPNRGFTVRAFPLSEIVDAYEMRALAEGLAARLAAERGLSAQACVQLENALTHGDEILASDAELNEQRANYAEVNEIFHSVIHQAASSRLVSDVLRVCQQIPQASAHNILAFEIDDIRERHRFHHRIYDAILAREPREAETLMRQHVVSVKTSLIRATSRQLNTAQNENANAGKRKAATK</sequence>
<dbReference type="SUPFAM" id="SSF46785">
    <property type="entry name" value="Winged helix' DNA-binding domain"/>
    <property type="match status" value="1"/>
</dbReference>
<dbReference type="GO" id="GO:0003677">
    <property type="term" value="F:DNA binding"/>
    <property type="evidence" value="ECO:0007669"/>
    <property type="project" value="UniProtKB-KW"/>
</dbReference>
<dbReference type="InterPro" id="IPR036390">
    <property type="entry name" value="WH_DNA-bd_sf"/>
</dbReference>
<gene>
    <name evidence="6" type="primary">glcC</name>
    <name evidence="6" type="ORF">LMG29739_04391</name>
</gene>
<evidence type="ECO:0000259" key="5">
    <source>
        <dbReference type="PROSITE" id="PS50949"/>
    </source>
</evidence>
<dbReference type="InterPro" id="IPR008920">
    <property type="entry name" value="TF_FadR/GntR_C"/>
</dbReference>
<keyword evidence="1" id="KW-0805">Transcription regulation</keyword>
<dbReference type="InterPro" id="IPR011711">
    <property type="entry name" value="GntR_C"/>
</dbReference>
<dbReference type="RefSeq" id="WP_175113199.1">
    <property type="nucleotide sequence ID" value="NZ_CADIKF010000038.1"/>
</dbReference>
<evidence type="ECO:0000313" key="6">
    <source>
        <dbReference type="EMBL" id="CAB3764575.1"/>
    </source>
</evidence>
<dbReference type="SUPFAM" id="SSF48008">
    <property type="entry name" value="GntR ligand-binding domain-like"/>
    <property type="match status" value="1"/>
</dbReference>
<name>A0A6J5EHT0_9BURK</name>
<dbReference type="GO" id="GO:0003700">
    <property type="term" value="F:DNA-binding transcription factor activity"/>
    <property type="evidence" value="ECO:0007669"/>
    <property type="project" value="InterPro"/>
</dbReference>
<evidence type="ECO:0000256" key="3">
    <source>
        <dbReference type="ARBA" id="ARBA00023163"/>
    </source>
</evidence>
<dbReference type="Pfam" id="PF07729">
    <property type="entry name" value="FCD"/>
    <property type="match status" value="1"/>
</dbReference>
<dbReference type="EMBL" id="CADIKF010000038">
    <property type="protein sequence ID" value="CAB3764575.1"/>
    <property type="molecule type" value="Genomic_DNA"/>
</dbReference>
<feature type="domain" description="HTH gntR-type" evidence="5">
    <location>
        <begin position="8"/>
        <end position="75"/>
    </location>
</feature>
<keyword evidence="3" id="KW-0804">Transcription</keyword>
<evidence type="ECO:0000313" key="7">
    <source>
        <dbReference type="Proteomes" id="UP000494329"/>
    </source>
</evidence>
<accession>A0A6J5EHT0</accession>
<dbReference type="SMART" id="SM00895">
    <property type="entry name" value="FCD"/>
    <property type="match status" value="1"/>
</dbReference>
<keyword evidence="2" id="KW-0238">DNA-binding</keyword>
<evidence type="ECO:0000256" key="4">
    <source>
        <dbReference type="SAM" id="MobiDB-lite"/>
    </source>
</evidence>
<dbReference type="SMART" id="SM00345">
    <property type="entry name" value="HTH_GNTR"/>
    <property type="match status" value="1"/>
</dbReference>
<dbReference type="PROSITE" id="PS50949">
    <property type="entry name" value="HTH_GNTR"/>
    <property type="match status" value="1"/>
</dbReference>
<evidence type="ECO:0000256" key="1">
    <source>
        <dbReference type="ARBA" id="ARBA00023015"/>
    </source>
</evidence>
<dbReference type="Pfam" id="PF00392">
    <property type="entry name" value="GntR"/>
    <property type="match status" value="1"/>
</dbReference>
<dbReference type="Proteomes" id="UP000494329">
    <property type="component" value="Unassembled WGS sequence"/>
</dbReference>
<dbReference type="PANTHER" id="PTHR43537">
    <property type="entry name" value="TRANSCRIPTIONAL REGULATOR, GNTR FAMILY"/>
    <property type="match status" value="1"/>
</dbReference>
<evidence type="ECO:0000256" key="2">
    <source>
        <dbReference type="ARBA" id="ARBA00023125"/>
    </source>
</evidence>
<reference evidence="6 7" key="1">
    <citation type="submission" date="2020-04" db="EMBL/GenBank/DDBJ databases">
        <authorList>
            <person name="De Canck E."/>
        </authorList>
    </citation>
    <scope>NUCLEOTIDE SEQUENCE [LARGE SCALE GENOMIC DNA]</scope>
    <source>
        <strain evidence="6 7">LMG 29739</strain>
    </source>
</reference>
<proteinExistence type="predicted"/>
<dbReference type="AlphaFoldDB" id="A0A6J5EHT0"/>
<dbReference type="InterPro" id="IPR036388">
    <property type="entry name" value="WH-like_DNA-bd_sf"/>
</dbReference>